<dbReference type="Proteomes" id="UP000295344">
    <property type="component" value="Unassembled WGS sequence"/>
</dbReference>
<protein>
    <submittedName>
        <fullName evidence="2">Transcriptional regulator with XRE-family HTH domain</fullName>
    </submittedName>
</protein>
<dbReference type="SUPFAM" id="SSF47413">
    <property type="entry name" value="lambda repressor-like DNA-binding domains"/>
    <property type="match status" value="1"/>
</dbReference>
<name>A0A4R7FSP3_9MICO</name>
<dbReference type="Gene3D" id="1.10.260.40">
    <property type="entry name" value="lambda repressor-like DNA-binding domains"/>
    <property type="match status" value="1"/>
</dbReference>
<sequence length="750" mass="80212">MPAPPIGELLRRLRLERDLTLEVLAQRSGVSDRSIGDIERGVSAAPRRGTLAALAEGLALPPSERAELLAAGRRARTAEEAPTAESVRPHRLADFTGREQELELLVGLLRHGGDGSLPCEPIVVSGAPGSGKTSLALEAVRTARLDDRELYFVNLGGATDRPLTPLQVLQALLRQVPGDADVPVAFDAAAAAWQRAVAAGPAVVVLDDAGMESQVRPVLAVDRRSRVVTTSRRSLAGLEGVRHVRIGPLPRDASVTFLRRAIPAAQLAGVDVDELAELCGDLPLALRIVAGRIASQPGRRAAGLVDRLRSDSRRLRTLTAGDLAIETTFAAAYALLTPQQQWCFRALSVLPASSFSAAAAAAFGSGTEDDAVDELEELAHLGLVEPLDRERFRLHDPLRLFAAARLREDPDDEREVRERARRWYAGTAARAGVLFSASPLPDPPMRPWPELRFDSPPAADAWLQEELDGWTGALFAMSGDGAHEQLLVHVRYLRSYAESSEHWHGWPDLLLTAVTSARAIGDQHLVARHLADAAWMLNNATFDHVRAKGVGAESIAAARAVAAVDVEAQATLQVAIAQMELGEDDRATQALFDRAVDLHGRADDAQGALDARIAKAAHRETFDPTGAADELRALLVELARSDERVSDRERYSMRLTAWVSLGRVLTGLGEAAAADAVATEALDHIADRRGAPSDFARLLAVRGHARAAGGDAAGAITDLGAALDAAGAHRPQWWADEIEAVLRSLGRATA</sequence>
<proteinExistence type="predicted"/>
<evidence type="ECO:0000313" key="2">
    <source>
        <dbReference type="EMBL" id="TDS80887.1"/>
    </source>
</evidence>
<dbReference type="PRINTS" id="PR00364">
    <property type="entry name" value="DISEASERSIST"/>
</dbReference>
<dbReference type="EMBL" id="SOAM01000001">
    <property type="protein sequence ID" value="TDS80887.1"/>
    <property type="molecule type" value="Genomic_DNA"/>
</dbReference>
<feature type="domain" description="HTH cro/C1-type" evidence="1">
    <location>
        <begin position="10"/>
        <end position="65"/>
    </location>
</feature>
<gene>
    <name evidence="2" type="ORF">CLV52_1458</name>
</gene>
<dbReference type="InterPro" id="IPR010982">
    <property type="entry name" value="Lambda_DNA-bd_dom_sf"/>
</dbReference>
<dbReference type="InterPro" id="IPR001387">
    <property type="entry name" value="Cro/C1-type_HTH"/>
</dbReference>
<evidence type="ECO:0000313" key="3">
    <source>
        <dbReference type="Proteomes" id="UP000295344"/>
    </source>
</evidence>
<dbReference type="OrthoDB" id="7628974at2"/>
<reference evidence="2 3" key="1">
    <citation type="submission" date="2019-03" db="EMBL/GenBank/DDBJ databases">
        <title>Genomic Encyclopedia of Archaeal and Bacterial Type Strains, Phase II (KMG-II): from individual species to whole genera.</title>
        <authorList>
            <person name="Goeker M."/>
        </authorList>
    </citation>
    <scope>NUCLEOTIDE SEQUENCE [LARGE SCALE GENOMIC DNA]</scope>
    <source>
        <strain evidence="2 3">DSM 24782</strain>
    </source>
</reference>
<dbReference type="InterPro" id="IPR027417">
    <property type="entry name" value="P-loop_NTPase"/>
</dbReference>
<dbReference type="PROSITE" id="PS50943">
    <property type="entry name" value="HTH_CROC1"/>
    <property type="match status" value="1"/>
</dbReference>
<dbReference type="Gene3D" id="3.40.50.300">
    <property type="entry name" value="P-loop containing nucleotide triphosphate hydrolases"/>
    <property type="match status" value="1"/>
</dbReference>
<accession>A0A4R7FSP3</accession>
<dbReference type="GO" id="GO:0003677">
    <property type="term" value="F:DNA binding"/>
    <property type="evidence" value="ECO:0007669"/>
    <property type="project" value="InterPro"/>
</dbReference>
<dbReference type="Pfam" id="PF13191">
    <property type="entry name" value="AAA_16"/>
    <property type="match status" value="1"/>
</dbReference>
<comment type="caution">
    <text evidence="2">The sequence shown here is derived from an EMBL/GenBank/DDBJ whole genome shotgun (WGS) entry which is preliminary data.</text>
</comment>
<dbReference type="AlphaFoldDB" id="A0A4R7FSP3"/>
<dbReference type="PANTHER" id="PTHR47691:SF3">
    <property type="entry name" value="HTH-TYPE TRANSCRIPTIONAL REGULATOR RV0890C-RELATED"/>
    <property type="match status" value="1"/>
</dbReference>
<organism evidence="2 3">
    <name type="scientific">Amnibacterium kyonggiense</name>
    <dbReference type="NCBI Taxonomy" id="595671"/>
    <lineage>
        <taxon>Bacteria</taxon>
        <taxon>Bacillati</taxon>
        <taxon>Actinomycetota</taxon>
        <taxon>Actinomycetes</taxon>
        <taxon>Micrococcales</taxon>
        <taxon>Microbacteriaceae</taxon>
        <taxon>Amnibacterium</taxon>
    </lineage>
</organism>
<dbReference type="SUPFAM" id="SSF52540">
    <property type="entry name" value="P-loop containing nucleoside triphosphate hydrolases"/>
    <property type="match status" value="1"/>
</dbReference>
<evidence type="ECO:0000259" key="1">
    <source>
        <dbReference type="PROSITE" id="PS50943"/>
    </source>
</evidence>
<dbReference type="PANTHER" id="PTHR47691">
    <property type="entry name" value="REGULATOR-RELATED"/>
    <property type="match status" value="1"/>
</dbReference>
<keyword evidence="3" id="KW-1185">Reference proteome</keyword>
<dbReference type="InterPro" id="IPR041664">
    <property type="entry name" value="AAA_16"/>
</dbReference>
<dbReference type="SMART" id="SM00530">
    <property type="entry name" value="HTH_XRE"/>
    <property type="match status" value="1"/>
</dbReference>
<dbReference type="RefSeq" id="WP_133765544.1">
    <property type="nucleotide sequence ID" value="NZ_BAAARP010000001.1"/>
</dbReference>
<dbReference type="Pfam" id="PF13560">
    <property type="entry name" value="HTH_31"/>
    <property type="match status" value="1"/>
</dbReference>